<dbReference type="GO" id="GO:0005886">
    <property type="term" value="C:plasma membrane"/>
    <property type="evidence" value="ECO:0007669"/>
    <property type="project" value="TreeGrafter"/>
</dbReference>
<dbReference type="GO" id="GO:0000270">
    <property type="term" value="P:peptidoglycan metabolic process"/>
    <property type="evidence" value="ECO:0007669"/>
    <property type="project" value="TreeGrafter"/>
</dbReference>
<comment type="caution">
    <text evidence="3">The sequence shown here is derived from an EMBL/GenBank/DDBJ whole genome shotgun (WGS) entry which is preliminary data.</text>
</comment>
<dbReference type="GO" id="GO:0043164">
    <property type="term" value="P:Gram-negative-bacterium-type cell wall biogenesis"/>
    <property type="evidence" value="ECO:0007669"/>
    <property type="project" value="TreeGrafter"/>
</dbReference>
<dbReference type="PANTHER" id="PTHR30336:SF4">
    <property type="entry name" value="ENVELOPE BIOGENESIS FACTOR ELYC"/>
    <property type="match status" value="1"/>
</dbReference>
<dbReference type="InterPro" id="IPR003848">
    <property type="entry name" value="DUF218"/>
</dbReference>
<keyword evidence="1" id="KW-1133">Transmembrane helix</keyword>
<dbReference type="CDD" id="cd06259">
    <property type="entry name" value="YdcF-like"/>
    <property type="match status" value="1"/>
</dbReference>
<name>A0A7Z7BPZ3_9HYPH</name>
<dbReference type="PANTHER" id="PTHR30336">
    <property type="entry name" value="INNER MEMBRANE PROTEIN, PROBABLE PERMEASE"/>
    <property type="match status" value="1"/>
</dbReference>
<feature type="domain" description="DUF218" evidence="2">
    <location>
        <begin position="74"/>
        <end position="207"/>
    </location>
</feature>
<evidence type="ECO:0000259" key="2">
    <source>
        <dbReference type="Pfam" id="PF02698"/>
    </source>
</evidence>
<keyword evidence="1" id="KW-0812">Transmembrane</keyword>
<dbReference type="Pfam" id="PF02698">
    <property type="entry name" value="DUF218"/>
    <property type="match status" value="1"/>
</dbReference>
<dbReference type="EMBL" id="FNEW01000003">
    <property type="protein sequence ID" value="SDK02154.1"/>
    <property type="molecule type" value="Genomic_DNA"/>
</dbReference>
<protein>
    <submittedName>
        <fullName evidence="3">Uncharacterized SAM-binding protein YcdF, DUF218 family</fullName>
    </submittedName>
</protein>
<accession>A0A7Z7BPZ3</accession>
<sequence>MKPPWPGPRIPPKPFANWRPWRSLVSRGVKTSWLWKRNSIVLGVILLGAIGLYGLALVSAGSLLVVEDPPAQADVIVVLGGDGPPRAAQAAKLWHEGKAPLVLVTGYGDCDFIRDMLVRSGVDFAAVSTECLSLSTWENATFTQPILTGMGAKRAILVTSWFHSRRAVKRFRFVMPQIQWISLPAQRTVSLWRLAINGDGVQVFKEYAKALFYDVRSSFVRDLPPVQVGLSS</sequence>
<keyword evidence="1" id="KW-0472">Membrane</keyword>
<organism evidence="3 4">
    <name type="scientific">Agrobacterium fabrum</name>
    <dbReference type="NCBI Taxonomy" id="1176649"/>
    <lineage>
        <taxon>Bacteria</taxon>
        <taxon>Pseudomonadati</taxon>
        <taxon>Pseudomonadota</taxon>
        <taxon>Alphaproteobacteria</taxon>
        <taxon>Hyphomicrobiales</taxon>
        <taxon>Rhizobiaceae</taxon>
        <taxon>Rhizobium/Agrobacterium group</taxon>
        <taxon>Agrobacterium</taxon>
        <taxon>Agrobacterium tumefaciens complex</taxon>
    </lineage>
</organism>
<proteinExistence type="predicted"/>
<reference evidence="3 4" key="1">
    <citation type="submission" date="2016-10" db="EMBL/GenBank/DDBJ databases">
        <authorList>
            <person name="Varghese N."/>
            <person name="Submissions S."/>
        </authorList>
    </citation>
    <scope>NUCLEOTIDE SEQUENCE [LARGE SCALE GENOMIC DNA]</scope>
    <source>
        <strain evidence="3 4">PDC82</strain>
    </source>
</reference>
<evidence type="ECO:0000313" key="4">
    <source>
        <dbReference type="Proteomes" id="UP000198917"/>
    </source>
</evidence>
<dbReference type="Gene3D" id="3.40.50.620">
    <property type="entry name" value="HUPs"/>
    <property type="match status" value="1"/>
</dbReference>
<dbReference type="InterPro" id="IPR014729">
    <property type="entry name" value="Rossmann-like_a/b/a_fold"/>
</dbReference>
<dbReference type="AlphaFoldDB" id="A0A7Z7BPZ3"/>
<gene>
    <name evidence="3" type="ORF">SAMN05428983_3638</name>
</gene>
<evidence type="ECO:0000313" key="3">
    <source>
        <dbReference type="EMBL" id="SDK02154.1"/>
    </source>
</evidence>
<dbReference type="Proteomes" id="UP000198917">
    <property type="component" value="Unassembled WGS sequence"/>
</dbReference>
<feature type="transmembrane region" description="Helical" evidence="1">
    <location>
        <begin position="40"/>
        <end position="66"/>
    </location>
</feature>
<dbReference type="InterPro" id="IPR051599">
    <property type="entry name" value="Cell_Envelope_Assoc"/>
</dbReference>
<evidence type="ECO:0000256" key="1">
    <source>
        <dbReference type="SAM" id="Phobius"/>
    </source>
</evidence>